<evidence type="ECO:0000313" key="1">
    <source>
        <dbReference type="EMBL" id="MFD2485336.1"/>
    </source>
</evidence>
<gene>
    <name evidence="1" type="ORF">ACFSUT_34050</name>
</gene>
<organism evidence="1 2">
    <name type="scientific">Amycolatopsis albidoflavus</name>
    <dbReference type="NCBI Taxonomy" id="102226"/>
    <lineage>
        <taxon>Bacteria</taxon>
        <taxon>Bacillati</taxon>
        <taxon>Actinomycetota</taxon>
        <taxon>Actinomycetes</taxon>
        <taxon>Pseudonocardiales</taxon>
        <taxon>Pseudonocardiaceae</taxon>
        <taxon>Amycolatopsis</taxon>
    </lineage>
</organism>
<sequence length="112" mass="12225">MFSSEEPDKEAATPAIAVEGERRVSLPVDGVLVPQAVLAGRLDSWVDRLLPWLDEQPCERSRQCYLDLLCGLCAGADALRALERGDLERSAERAKSAIVLLQPLGQDDIVLP</sequence>
<name>A0ABW5I8S9_9PSEU</name>
<keyword evidence="2" id="KW-1185">Reference proteome</keyword>
<comment type="caution">
    <text evidence="1">The sequence shown here is derived from an EMBL/GenBank/DDBJ whole genome shotgun (WGS) entry which is preliminary data.</text>
</comment>
<dbReference type="EMBL" id="JBHUKQ010000016">
    <property type="protein sequence ID" value="MFD2485336.1"/>
    <property type="molecule type" value="Genomic_DNA"/>
</dbReference>
<reference evidence="2" key="1">
    <citation type="journal article" date="2019" name="Int. J. Syst. Evol. Microbiol.">
        <title>The Global Catalogue of Microorganisms (GCM) 10K type strain sequencing project: providing services to taxonomists for standard genome sequencing and annotation.</title>
        <authorList>
            <consortium name="The Broad Institute Genomics Platform"/>
            <consortium name="The Broad Institute Genome Sequencing Center for Infectious Disease"/>
            <person name="Wu L."/>
            <person name="Ma J."/>
        </authorList>
    </citation>
    <scope>NUCLEOTIDE SEQUENCE [LARGE SCALE GENOMIC DNA]</scope>
    <source>
        <strain evidence="2">CGMCC 4.7638</strain>
    </source>
</reference>
<protein>
    <submittedName>
        <fullName evidence="1">Uncharacterized protein</fullName>
    </submittedName>
</protein>
<accession>A0ABW5I8S9</accession>
<dbReference type="RefSeq" id="WP_344278844.1">
    <property type="nucleotide sequence ID" value="NZ_BAAAHV010000015.1"/>
</dbReference>
<evidence type="ECO:0000313" key="2">
    <source>
        <dbReference type="Proteomes" id="UP001597542"/>
    </source>
</evidence>
<dbReference type="Proteomes" id="UP001597542">
    <property type="component" value="Unassembled WGS sequence"/>
</dbReference>
<proteinExistence type="predicted"/>